<feature type="region of interest" description="Disordered" evidence="1">
    <location>
        <begin position="1"/>
        <end position="41"/>
    </location>
</feature>
<name>A0A0K2ULA4_LEPSM</name>
<evidence type="ECO:0000256" key="1">
    <source>
        <dbReference type="SAM" id="MobiDB-lite"/>
    </source>
</evidence>
<sequence length="53" mass="5828">MLLNQGYPLPSNRTLQRNLKPGTSCEGHGVPSGTSVDLSDEQEERFNSDLILI</sequence>
<dbReference type="EMBL" id="HACA01021095">
    <property type="protein sequence ID" value="CDW38456.1"/>
    <property type="molecule type" value="Transcribed_RNA"/>
</dbReference>
<organism evidence="2">
    <name type="scientific">Lepeophtheirus salmonis</name>
    <name type="common">Salmon louse</name>
    <name type="synonym">Caligus salmonis</name>
    <dbReference type="NCBI Taxonomy" id="72036"/>
    <lineage>
        <taxon>Eukaryota</taxon>
        <taxon>Metazoa</taxon>
        <taxon>Ecdysozoa</taxon>
        <taxon>Arthropoda</taxon>
        <taxon>Crustacea</taxon>
        <taxon>Multicrustacea</taxon>
        <taxon>Hexanauplia</taxon>
        <taxon>Copepoda</taxon>
        <taxon>Siphonostomatoida</taxon>
        <taxon>Caligidae</taxon>
        <taxon>Lepeophtheirus</taxon>
    </lineage>
</organism>
<evidence type="ECO:0000313" key="2">
    <source>
        <dbReference type="EMBL" id="CDW38456.1"/>
    </source>
</evidence>
<protein>
    <submittedName>
        <fullName evidence="2">Putative LOC755078 [Strongylocentrotus purpuratus]</fullName>
    </submittedName>
</protein>
<dbReference type="AlphaFoldDB" id="A0A0K2ULA4"/>
<reference evidence="2" key="1">
    <citation type="submission" date="2014-05" db="EMBL/GenBank/DDBJ databases">
        <authorList>
            <person name="Chronopoulou M."/>
        </authorList>
    </citation>
    <scope>NUCLEOTIDE SEQUENCE</scope>
    <source>
        <tissue evidence="2">Whole organism</tissue>
    </source>
</reference>
<proteinExistence type="predicted"/>
<accession>A0A0K2ULA4</accession>